<dbReference type="Proteomes" id="UP000597989">
    <property type="component" value="Unassembled WGS sequence"/>
</dbReference>
<dbReference type="Gene3D" id="3.40.50.1000">
    <property type="entry name" value="HAD superfamily/HAD-like"/>
    <property type="match status" value="1"/>
</dbReference>
<dbReference type="RefSeq" id="WP_188990341.1">
    <property type="nucleotide sequence ID" value="NZ_BMMT01000017.1"/>
</dbReference>
<dbReference type="EMBL" id="BMMT01000017">
    <property type="protein sequence ID" value="GGJ00571.1"/>
    <property type="molecule type" value="Genomic_DNA"/>
</dbReference>
<dbReference type="InterPro" id="IPR023214">
    <property type="entry name" value="HAD_sf"/>
</dbReference>
<proteinExistence type="predicted"/>
<reference evidence="1 2" key="1">
    <citation type="journal article" date="2014" name="Int. J. Syst. Evol. Microbiol.">
        <title>Complete genome sequence of Corynebacterium casei LMG S-19264T (=DSM 44701T), isolated from a smear-ripened cheese.</title>
        <authorList>
            <consortium name="US DOE Joint Genome Institute (JGI-PGF)"/>
            <person name="Walter F."/>
            <person name="Albersmeier A."/>
            <person name="Kalinowski J."/>
            <person name="Ruckert C."/>
        </authorList>
    </citation>
    <scope>NUCLEOTIDE SEQUENCE [LARGE SCALE GENOMIC DNA]</scope>
    <source>
        <strain evidence="1 2">CGMCC 4.7206</strain>
    </source>
</reference>
<gene>
    <name evidence="1" type="ORF">GCM10011581_42130</name>
</gene>
<dbReference type="PRINTS" id="PR00413">
    <property type="entry name" value="HADHALOGNASE"/>
</dbReference>
<sequence>MFDYGKVISRPTAALPSLAARLGVAAEAFETAYFAERRAYDQGCTDLQYWRAVGARLGTEVDAAVADELTRADIAGWLETDPATLRLLEDLHREGVTMAVLSNAPPSFARVVEQQSWTRLFKHLVFSGDLRLAKPDVGIWLALLDTIDAAPQECLFFDDRQENVDGARRAGLHAELWRGAQAARETLRAHHVLRAPFAE</sequence>
<evidence type="ECO:0000313" key="1">
    <source>
        <dbReference type="EMBL" id="GGJ00571.1"/>
    </source>
</evidence>
<dbReference type="InterPro" id="IPR036412">
    <property type="entry name" value="HAD-like_sf"/>
</dbReference>
<name>A0A917K714_9PSEU</name>
<dbReference type="CDD" id="cd02603">
    <property type="entry name" value="HAD_sEH-N_like"/>
    <property type="match status" value="1"/>
</dbReference>
<dbReference type="Pfam" id="PF00702">
    <property type="entry name" value="Hydrolase"/>
    <property type="match status" value="1"/>
</dbReference>
<dbReference type="PANTHER" id="PTHR43611:SF3">
    <property type="entry name" value="FLAVIN MONONUCLEOTIDE HYDROLASE 1, CHLOROPLATIC"/>
    <property type="match status" value="1"/>
</dbReference>
<comment type="caution">
    <text evidence="1">The sequence shown here is derived from an EMBL/GenBank/DDBJ whole genome shotgun (WGS) entry which is preliminary data.</text>
</comment>
<organism evidence="1 2">
    <name type="scientific">Saccharopolyspora thermophila</name>
    <dbReference type="NCBI Taxonomy" id="89367"/>
    <lineage>
        <taxon>Bacteria</taxon>
        <taxon>Bacillati</taxon>
        <taxon>Actinomycetota</taxon>
        <taxon>Actinomycetes</taxon>
        <taxon>Pseudonocardiales</taxon>
        <taxon>Pseudonocardiaceae</taxon>
        <taxon>Saccharopolyspora</taxon>
    </lineage>
</organism>
<accession>A0A917K714</accession>
<dbReference type="InterPro" id="IPR006439">
    <property type="entry name" value="HAD-SF_hydro_IA"/>
</dbReference>
<evidence type="ECO:0000313" key="2">
    <source>
        <dbReference type="Proteomes" id="UP000597989"/>
    </source>
</evidence>
<dbReference type="SUPFAM" id="SSF56784">
    <property type="entry name" value="HAD-like"/>
    <property type="match status" value="1"/>
</dbReference>
<protein>
    <submittedName>
        <fullName evidence="1">Haloacid dehalogenase</fullName>
    </submittedName>
</protein>
<dbReference type="AlphaFoldDB" id="A0A917K714"/>
<dbReference type="PANTHER" id="PTHR43611">
    <property type="entry name" value="ALPHA-D-GLUCOSE 1-PHOSPHATE PHOSPHATASE"/>
    <property type="match status" value="1"/>
</dbReference>
<dbReference type="NCBIfam" id="TIGR01509">
    <property type="entry name" value="HAD-SF-IA-v3"/>
    <property type="match status" value="1"/>
</dbReference>